<gene>
    <name evidence="3" type="ORF">J2S03_002624</name>
</gene>
<evidence type="ECO:0000256" key="1">
    <source>
        <dbReference type="SAM" id="Coils"/>
    </source>
</evidence>
<dbReference type="SUPFAM" id="SSF75704">
    <property type="entry name" value="Mitotic arrest deficient-like 1, Mad1"/>
    <property type="match status" value="1"/>
</dbReference>
<evidence type="ECO:0000256" key="2">
    <source>
        <dbReference type="SAM" id="MobiDB-lite"/>
    </source>
</evidence>
<dbReference type="InterPro" id="IPR014243">
    <property type="entry name" value="RsfA-like"/>
</dbReference>
<dbReference type="PANTHER" id="PTHR41302:SF2">
    <property type="entry name" value="PRESPORE SPECIFIC TRANSCRIPTIONAL ACTIVATOR RSFA"/>
    <property type="match status" value="1"/>
</dbReference>
<dbReference type="Pfam" id="PF13921">
    <property type="entry name" value="Myb_DNA-bind_6"/>
    <property type="match status" value="1"/>
</dbReference>
<reference evidence="3 4" key="1">
    <citation type="submission" date="2023-07" db="EMBL/GenBank/DDBJ databases">
        <title>Genomic Encyclopedia of Type Strains, Phase IV (KMG-IV): sequencing the most valuable type-strain genomes for metagenomic binning, comparative biology and taxonomic classification.</title>
        <authorList>
            <person name="Goeker M."/>
        </authorList>
    </citation>
    <scope>NUCLEOTIDE SEQUENCE [LARGE SCALE GENOMIC DNA]</scope>
    <source>
        <strain evidence="3 4">DSM 4006</strain>
    </source>
</reference>
<comment type="caution">
    <text evidence="3">The sequence shown here is derived from an EMBL/GenBank/DDBJ whole genome shotgun (WGS) entry which is preliminary data.</text>
</comment>
<sequence>MQSAEKWATRSDAWTPQDDERLAAFVLHHIRTGSTQLRAFEEAANELGRTPAACGYRWNGVVRKDYKEEIEAAKRDRKLQQKSQSVAASDRPAGTAAPATITSSDSMRDVIKFLQTYDEQYQRLRQQVETLEAERRALQERIRELESNLARTPAATDAPLTPEQLEEDSRALFAIMERARKLLEEDGARVRSND</sequence>
<dbReference type="Gene3D" id="1.10.10.60">
    <property type="entry name" value="Homeodomain-like"/>
    <property type="match status" value="1"/>
</dbReference>
<dbReference type="InterPro" id="IPR009057">
    <property type="entry name" value="Homeodomain-like_sf"/>
</dbReference>
<keyword evidence="1" id="KW-0175">Coiled coil</keyword>
<dbReference type="Proteomes" id="UP001232973">
    <property type="component" value="Unassembled WGS sequence"/>
</dbReference>
<name>A0ABT9XKM2_9BACL</name>
<evidence type="ECO:0000313" key="3">
    <source>
        <dbReference type="EMBL" id="MDQ0190757.1"/>
    </source>
</evidence>
<protein>
    <submittedName>
        <fullName evidence="3">Prespore-specific regulator</fullName>
    </submittedName>
</protein>
<keyword evidence="4" id="KW-1185">Reference proteome</keyword>
<dbReference type="SUPFAM" id="SSF46689">
    <property type="entry name" value="Homeodomain-like"/>
    <property type="match status" value="1"/>
</dbReference>
<dbReference type="RefSeq" id="WP_274454470.1">
    <property type="nucleotide sequence ID" value="NZ_CP067097.1"/>
</dbReference>
<proteinExistence type="predicted"/>
<dbReference type="EMBL" id="JAUSTP010000023">
    <property type="protein sequence ID" value="MDQ0190757.1"/>
    <property type="molecule type" value="Genomic_DNA"/>
</dbReference>
<dbReference type="PANTHER" id="PTHR41302">
    <property type="entry name" value="PRESPORE-SPECIFIC TRANSCRIPTIONAL REGULATOR RSFA-RELATED"/>
    <property type="match status" value="1"/>
</dbReference>
<feature type="region of interest" description="Disordered" evidence="2">
    <location>
        <begin position="74"/>
        <end position="102"/>
    </location>
</feature>
<accession>A0ABT9XKM2</accession>
<organism evidence="3 4">
    <name type="scientific">Alicyclobacillus cycloheptanicus</name>
    <dbReference type="NCBI Taxonomy" id="1457"/>
    <lineage>
        <taxon>Bacteria</taxon>
        <taxon>Bacillati</taxon>
        <taxon>Bacillota</taxon>
        <taxon>Bacilli</taxon>
        <taxon>Bacillales</taxon>
        <taxon>Alicyclobacillaceae</taxon>
        <taxon>Alicyclobacillus</taxon>
    </lineage>
</organism>
<feature type="coiled-coil region" evidence="1">
    <location>
        <begin position="114"/>
        <end position="148"/>
    </location>
</feature>
<evidence type="ECO:0000313" key="4">
    <source>
        <dbReference type="Proteomes" id="UP001232973"/>
    </source>
</evidence>